<evidence type="ECO:0000256" key="2">
    <source>
        <dbReference type="SAM" id="Phobius"/>
    </source>
</evidence>
<reference evidence="3" key="1">
    <citation type="submission" date="2022-08" db="EMBL/GenBank/DDBJ databases">
        <authorList>
            <person name="Kim S.-J."/>
        </authorList>
    </citation>
    <scope>NUCLEOTIDE SEQUENCE</scope>
    <source>
        <strain evidence="3">KJ</strain>
    </source>
</reference>
<dbReference type="EMBL" id="JANSLM010000003">
    <property type="protein sequence ID" value="MDT8837645.1"/>
    <property type="molecule type" value="Genomic_DNA"/>
</dbReference>
<dbReference type="RefSeq" id="WP_106356092.1">
    <property type="nucleotide sequence ID" value="NZ_CP099623.1"/>
</dbReference>
<keyword evidence="2" id="KW-0472">Membrane</keyword>
<feature type="region of interest" description="Disordered" evidence="1">
    <location>
        <begin position="186"/>
        <end position="207"/>
    </location>
</feature>
<evidence type="ECO:0000256" key="1">
    <source>
        <dbReference type="SAM" id="MobiDB-lite"/>
    </source>
</evidence>
<evidence type="ECO:0000313" key="4">
    <source>
        <dbReference type="Proteomes" id="UP001246473"/>
    </source>
</evidence>
<gene>
    <name evidence="3" type="ORF">ParKJ_09480</name>
</gene>
<feature type="compositionally biased region" description="Low complexity" evidence="1">
    <location>
        <begin position="186"/>
        <end position="202"/>
    </location>
</feature>
<proteinExistence type="predicted"/>
<sequence>MGDRPLIQHTVCIDLPGEPVECWAETDITVLLRKHRDVIFDIQVKKGATYTVEATEDWIYDVAKKKRVKQGQFQDGQRYHIWISRDFKGHLLLKLNGVVLQRYSMAGLNLVEGSSDPKAKPAPIILTLGSHPSAAAGHTASTPFATSQTAGSMFGQSAPLICSSANPAGVDGTWWNPLLPLKLAPPSSPTQASASANPPAAARGHAEEETVVHVFEVELSTAPAEVWDALGRGGEDTAIDTNKVATRNWLIGQLAGGTAFAKDNFGELRDLWNRSFRLIKMTHPKAGVKTYVAFKGNSALRKVITGTRYGAKSSKILAITAGTGTLESATAASWEATKGAFKKAGGLALVFTIVLDTAEWYHDYEQRGPDGRPTKDFFDLFTKIGVDLIAAGLTAAVATAVVGLATTALLVTGAIATAPVWAIAAATVGVTIVIGYFVNMADNEFHITKRLAGALRSAANYLEEHYPKDYDGYPMMFVP</sequence>
<keyword evidence="2" id="KW-0812">Transmembrane</keyword>
<name>A0AAP5USY6_9BURK</name>
<organism evidence="3 4">
    <name type="scientific">Paraburkholderia fungorum</name>
    <dbReference type="NCBI Taxonomy" id="134537"/>
    <lineage>
        <taxon>Bacteria</taxon>
        <taxon>Pseudomonadati</taxon>
        <taxon>Pseudomonadota</taxon>
        <taxon>Betaproteobacteria</taxon>
        <taxon>Burkholderiales</taxon>
        <taxon>Burkholderiaceae</taxon>
        <taxon>Paraburkholderia</taxon>
    </lineage>
</organism>
<dbReference type="AlphaFoldDB" id="A0AAP5USY6"/>
<feature type="transmembrane region" description="Helical" evidence="2">
    <location>
        <begin position="388"/>
        <end position="415"/>
    </location>
</feature>
<accession>A0AAP5USY6</accession>
<evidence type="ECO:0000313" key="3">
    <source>
        <dbReference type="EMBL" id="MDT8837645.1"/>
    </source>
</evidence>
<keyword evidence="2" id="KW-1133">Transmembrane helix</keyword>
<protein>
    <submittedName>
        <fullName evidence="3">Uncharacterized protein</fullName>
    </submittedName>
</protein>
<dbReference type="Proteomes" id="UP001246473">
    <property type="component" value="Unassembled WGS sequence"/>
</dbReference>
<feature type="transmembrane region" description="Helical" evidence="2">
    <location>
        <begin position="421"/>
        <end position="441"/>
    </location>
</feature>
<comment type="caution">
    <text evidence="3">The sequence shown here is derived from an EMBL/GenBank/DDBJ whole genome shotgun (WGS) entry which is preliminary data.</text>
</comment>